<reference evidence="2 3" key="1">
    <citation type="journal article" date="2016" name="Mol. Biol. Evol.">
        <title>Comparative Genomics of Early-Diverging Mushroom-Forming Fungi Provides Insights into the Origins of Lignocellulose Decay Capabilities.</title>
        <authorList>
            <person name="Nagy L.G."/>
            <person name="Riley R."/>
            <person name="Tritt A."/>
            <person name="Adam C."/>
            <person name="Daum C."/>
            <person name="Floudas D."/>
            <person name="Sun H."/>
            <person name="Yadav J.S."/>
            <person name="Pangilinan J."/>
            <person name="Larsson K.H."/>
            <person name="Matsuura K."/>
            <person name="Barry K."/>
            <person name="Labutti K."/>
            <person name="Kuo R."/>
            <person name="Ohm R.A."/>
            <person name="Bhattacharya S.S."/>
            <person name="Shirouzu T."/>
            <person name="Yoshinaga Y."/>
            <person name="Martin F.M."/>
            <person name="Grigoriev I.V."/>
            <person name="Hibbett D.S."/>
        </authorList>
    </citation>
    <scope>NUCLEOTIDE SEQUENCE [LARGE SCALE GENOMIC DNA]</scope>
    <source>
        <strain evidence="2 3">TUFC12733</strain>
    </source>
</reference>
<feature type="non-terminal residue" evidence="2">
    <location>
        <position position="1"/>
    </location>
</feature>
<evidence type="ECO:0008006" key="4">
    <source>
        <dbReference type="Google" id="ProtNLM"/>
    </source>
</evidence>
<dbReference type="OrthoDB" id="2417614at2759"/>
<dbReference type="AlphaFoldDB" id="A0A167I639"/>
<dbReference type="InterPro" id="IPR053006">
    <property type="entry name" value="Meiosis_regulatory"/>
</dbReference>
<organism evidence="2 3">
    <name type="scientific">Calocera viscosa (strain TUFC12733)</name>
    <dbReference type="NCBI Taxonomy" id="1330018"/>
    <lineage>
        <taxon>Eukaryota</taxon>
        <taxon>Fungi</taxon>
        <taxon>Dikarya</taxon>
        <taxon>Basidiomycota</taxon>
        <taxon>Agaricomycotina</taxon>
        <taxon>Dacrymycetes</taxon>
        <taxon>Dacrymycetales</taxon>
        <taxon>Dacrymycetaceae</taxon>
        <taxon>Calocera</taxon>
    </lineage>
</organism>
<feature type="non-terminal residue" evidence="2">
    <location>
        <position position="309"/>
    </location>
</feature>
<name>A0A167I639_CALVF</name>
<proteinExistence type="predicted"/>
<dbReference type="STRING" id="1330018.A0A167I639"/>
<dbReference type="Pfam" id="PF13455">
    <property type="entry name" value="MUG113"/>
    <property type="match status" value="1"/>
</dbReference>
<evidence type="ECO:0000313" key="2">
    <source>
        <dbReference type="EMBL" id="KZO92340.1"/>
    </source>
</evidence>
<sequence>TPPNPSSRRRTRSSSSPASPSLGTPTGAQPKLTVQCAGITKAGLPCSRQVKALSAFAFLAPDEPVERFCHQHARELLEPSGFYTRPRGQQAAAEWVSFAQWIPPYLSHPTQILLRTTMEAPASVSDSPGHIYAYELRAAGRLEPVALKVGRAGNVKNRLGEWGRQCGKEVVLRGLWPPREGTGTLLRGRLRMGDKARCSHRLERLIHLELSDISLYSTHLTPEFAAPFPQPSTPARNAAAAGRPPASPASPATAGKTKPVRRPLTPCGECGKLHREIFTFERARARGGPAVREWEDVVWPVIERWGRFV</sequence>
<evidence type="ECO:0000313" key="3">
    <source>
        <dbReference type="Proteomes" id="UP000076738"/>
    </source>
</evidence>
<protein>
    <recommendedName>
        <fullName evidence="4">DUF1766-domain-containing protein</fullName>
    </recommendedName>
</protein>
<keyword evidence="3" id="KW-1185">Reference proteome</keyword>
<dbReference type="EMBL" id="KV417311">
    <property type="protein sequence ID" value="KZO92340.1"/>
    <property type="molecule type" value="Genomic_DNA"/>
</dbReference>
<dbReference type="PANTHER" id="PTHR28094">
    <property type="entry name" value="MEIOTICALLY UP-REGULATED GENE 113 PROTEIN"/>
    <property type="match status" value="1"/>
</dbReference>
<evidence type="ECO:0000256" key="1">
    <source>
        <dbReference type="SAM" id="MobiDB-lite"/>
    </source>
</evidence>
<feature type="compositionally biased region" description="Low complexity" evidence="1">
    <location>
        <begin position="13"/>
        <end position="26"/>
    </location>
</feature>
<feature type="region of interest" description="Disordered" evidence="1">
    <location>
        <begin position="1"/>
        <end position="29"/>
    </location>
</feature>
<gene>
    <name evidence="2" type="ORF">CALVIDRAFT_454855</name>
</gene>
<feature type="compositionally biased region" description="Low complexity" evidence="1">
    <location>
        <begin position="233"/>
        <end position="255"/>
    </location>
</feature>
<dbReference type="PANTHER" id="PTHR28094:SF1">
    <property type="entry name" value="MEIOTICALLY UP-REGULATED GENE 113 PROTEIN"/>
    <property type="match status" value="1"/>
</dbReference>
<dbReference type="Proteomes" id="UP000076738">
    <property type="component" value="Unassembled WGS sequence"/>
</dbReference>
<accession>A0A167I639</accession>
<feature type="region of interest" description="Disordered" evidence="1">
    <location>
        <begin position="227"/>
        <end position="265"/>
    </location>
</feature>